<accession>A0A382ZFU6</accession>
<organism evidence="1">
    <name type="scientific">marine metagenome</name>
    <dbReference type="NCBI Taxonomy" id="408172"/>
    <lineage>
        <taxon>unclassified sequences</taxon>
        <taxon>metagenomes</taxon>
        <taxon>ecological metagenomes</taxon>
    </lineage>
</organism>
<sequence length="27" mass="3008">MSKSKELKIFVELTGIEPATLALQTRC</sequence>
<dbReference type="AlphaFoldDB" id="A0A382ZFU6"/>
<feature type="non-terminal residue" evidence="1">
    <location>
        <position position="27"/>
    </location>
</feature>
<reference evidence="1" key="1">
    <citation type="submission" date="2018-05" db="EMBL/GenBank/DDBJ databases">
        <authorList>
            <person name="Lanie J.A."/>
            <person name="Ng W.-L."/>
            <person name="Kazmierczak K.M."/>
            <person name="Andrzejewski T.M."/>
            <person name="Davidsen T.M."/>
            <person name="Wayne K.J."/>
            <person name="Tettelin H."/>
            <person name="Glass J.I."/>
            <person name="Rusch D."/>
            <person name="Podicherti R."/>
            <person name="Tsui H.-C.T."/>
            <person name="Winkler M.E."/>
        </authorList>
    </citation>
    <scope>NUCLEOTIDE SEQUENCE</scope>
</reference>
<dbReference type="EMBL" id="UINC01183547">
    <property type="protein sequence ID" value="SVD94351.1"/>
    <property type="molecule type" value="Genomic_DNA"/>
</dbReference>
<name>A0A382ZFU6_9ZZZZ</name>
<gene>
    <name evidence="1" type="ORF">METZ01_LOCUS447205</name>
</gene>
<evidence type="ECO:0000313" key="1">
    <source>
        <dbReference type="EMBL" id="SVD94351.1"/>
    </source>
</evidence>
<proteinExistence type="predicted"/>
<protein>
    <submittedName>
        <fullName evidence="1">Uncharacterized protein</fullName>
    </submittedName>
</protein>